<protein>
    <recommendedName>
        <fullName evidence="6">Asl1-like glycosyl hydrolase catalytic domain-containing protein</fullName>
    </recommendedName>
</protein>
<dbReference type="Proteomes" id="UP000053259">
    <property type="component" value="Unassembled WGS sequence"/>
</dbReference>
<evidence type="ECO:0000259" key="2">
    <source>
        <dbReference type="Pfam" id="PF00024"/>
    </source>
</evidence>
<sequence length="383" mass="39846">MSVLTCWAFATILAFQAATAPLTRRDLSCPASNGTTYTSGSNTWTIECGIDRYLGDMPAPNGLHAETLEACIDQCTGREGCILVDYVPSAKACYVKSSVGYTIAKDTVVGALLVTPSTGSNLVASAPSPSSTYSASTSSGLIGASSGKRGLCYNNAALTKLFGGSGSKITWAYDWAQTAGPDLNSGLVYIPMLWNNAADRVASWMANANAAIAAGADALLGPNEPDLGSQANMAVSAVVSLWKSSMQPFAGKVKLGAPAVTNGGAPMGLTYLKNFIAACDGCTIDFCPIHWYDSATNIAYFKNYVADAYAACGNRPIWITEFGASGSESEVATFLNTVLPWLDSNSQVERYAYFMAAASTDGTYLVNAAGTGLSSIGQIYNSA</sequence>
<dbReference type="AlphaFoldDB" id="A0A0D1XT13"/>
<dbReference type="PANTHER" id="PTHR34154:SF10">
    <property type="entry name" value="ASL1-LIKE GLYCOSYL HYDROLASE CATALYTIC DOMAIN-CONTAINING PROTEIN"/>
    <property type="match status" value="1"/>
</dbReference>
<dbReference type="EMBL" id="KN847536">
    <property type="protein sequence ID" value="KIW05861.1"/>
    <property type="molecule type" value="Genomic_DNA"/>
</dbReference>
<keyword evidence="1" id="KW-0732">Signal</keyword>
<proteinExistence type="predicted"/>
<dbReference type="Pfam" id="PF11790">
    <property type="entry name" value="Glyco_hydro_cc"/>
    <property type="match status" value="1"/>
</dbReference>
<dbReference type="OrthoDB" id="5985073at2759"/>
<keyword evidence="5" id="KW-1185">Reference proteome</keyword>
<dbReference type="GO" id="GO:0071966">
    <property type="term" value="P:fungal-type cell wall polysaccharide metabolic process"/>
    <property type="evidence" value="ECO:0007669"/>
    <property type="project" value="TreeGrafter"/>
</dbReference>
<dbReference type="GO" id="GO:0009277">
    <property type="term" value="C:fungal-type cell wall"/>
    <property type="evidence" value="ECO:0007669"/>
    <property type="project" value="TreeGrafter"/>
</dbReference>
<gene>
    <name evidence="4" type="ORF">PV09_03064</name>
</gene>
<dbReference type="STRING" id="253628.A0A0D1XT13"/>
<name>A0A0D1XT13_9PEZI</name>
<feature type="domain" description="Asl1-like glycosyl hydrolase catalytic" evidence="3">
    <location>
        <begin position="150"/>
        <end position="380"/>
    </location>
</feature>
<feature type="chain" id="PRO_5002236538" description="Asl1-like glycosyl hydrolase catalytic domain-containing protein" evidence="1">
    <location>
        <begin position="20"/>
        <end position="383"/>
    </location>
</feature>
<dbReference type="InterPro" id="IPR053183">
    <property type="entry name" value="ASL1"/>
</dbReference>
<feature type="signal peptide" evidence="1">
    <location>
        <begin position="1"/>
        <end position="19"/>
    </location>
</feature>
<dbReference type="PANTHER" id="PTHR34154">
    <property type="entry name" value="ALKALI-SENSITIVE LINKAGE PROTEIN 1"/>
    <property type="match status" value="1"/>
</dbReference>
<dbReference type="Gene3D" id="3.50.4.10">
    <property type="entry name" value="Hepatocyte Growth Factor"/>
    <property type="match status" value="1"/>
</dbReference>
<dbReference type="SUPFAM" id="SSF51445">
    <property type="entry name" value="(Trans)glycosidases"/>
    <property type="match status" value="1"/>
</dbReference>
<reference evidence="4 5" key="1">
    <citation type="submission" date="2015-01" db="EMBL/GenBank/DDBJ databases">
        <title>The Genome Sequence of Ochroconis gallopava CBS43764.</title>
        <authorList>
            <consortium name="The Broad Institute Genomics Platform"/>
            <person name="Cuomo C."/>
            <person name="de Hoog S."/>
            <person name="Gorbushina A."/>
            <person name="Stielow B."/>
            <person name="Teixiera M."/>
            <person name="Abouelleil A."/>
            <person name="Chapman S.B."/>
            <person name="Priest M."/>
            <person name="Young S.K."/>
            <person name="Wortman J."/>
            <person name="Nusbaum C."/>
            <person name="Birren B."/>
        </authorList>
    </citation>
    <scope>NUCLEOTIDE SEQUENCE [LARGE SCALE GENOMIC DNA]</scope>
    <source>
        <strain evidence="4 5">CBS 43764</strain>
    </source>
</reference>
<dbReference type="InterPro" id="IPR024655">
    <property type="entry name" value="Asl1_glyco_hydro_catalytic"/>
</dbReference>
<dbReference type="VEuPathDB" id="FungiDB:PV09_03064"/>
<dbReference type="Gene3D" id="3.20.20.80">
    <property type="entry name" value="Glycosidases"/>
    <property type="match status" value="1"/>
</dbReference>
<evidence type="ECO:0000256" key="1">
    <source>
        <dbReference type="SAM" id="SignalP"/>
    </source>
</evidence>
<evidence type="ECO:0000259" key="3">
    <source>
        <dbReference type="Pfam" id="PF11790"/>
    </source>
</evidence>
<organism evidence="4 5">
    <name type="scientific">Verruconis gallopava</name>
    <dbReference type="NCBI Taxonomy" id="253628"/>
    <lineage>
        <taxon>Eukaryota</taxon>
        <taxon>Fungi</taxon>
        <taxon>Dikarya</taxon>
        <taxon>Ascomycota</taxon>
        <taxon>Pezizomycotina</taxon>
        <taxon>Dothideomycetes</taxon>
        <taxon>Pleosporomycetidae</taxon>
        <taxon>Venturiales</taxon>
        <taxon>Sympoventuriaceae</taxon>
        <taxon>Verruconis</taxon>
    </lineage>
</organism>
<dbReference type="InterPro" id="IPR003609">
    <property type="entry name" value="Pan_app"/>
</dbReference>
<dbReference type="InterPro" id="IPR017853">
    <property type="entry name" value="GH"/>
</dbReference>
<dbReference type="Pfam" id="PF00024">
    <property type="entry name" value="PAN_1"/>
    <property type="match status" value="1"/>
</dbReference>
<evidence type="ECO:0000313" key="5">
    <source>
        <dbReference type="Proteomes" id="UP000053259"/>
    </source>
</evidence>
<feature type="domain" description="Apple" evidence="2">
    <location>
        <begin position="64"/>
        <end position="102"/>
    </location>
</feature>
<accession>A0A0D1XT13</accession>
<evidence type="ECO:0008006" key="6">
    <source>
        <dbReference type="Google" id="ProtNLM"/>
    </source>
</evidence>
<dbReference type="RefSeq" id="XP_016215730.1">
    <property type="nucleotide sequence ID" value="XM_016356207.1"/>
</dbReference>
<dbReference type="GeneID" id="27311037"/>
<evidence type="ECO:0000313" key="4">
    <source>
        <dbReference type="EMBL" id="KIW05861.1"/>
    </source>
</evidence>
<dbReference type="HOGENOM" id="CLU_040908_4_0_1"/>
<dbReference type="InParanoid" id="A0A0D1XT13"/>